<organism evidence="3 4">
    <name type="scientific">Desulfuromusa kysingii</name>
    <dbReference type="NCBI Taxonomy" id="37625"/>
    <lineage>
        <taxon>Bacteria</taxon>
        <taxon>Pseudomonadati</taxon>
        <taxon>Thermodesulfobacteriota</taxon>
        <taxon>Desulfuromonadia</taxon>
        <taxon>Desulfuromonadales</taxon>
        <taxon>Geopsychrobacteraceae</taxon>
        <taxon>Desulfuromusa</taxon>
    </lineage>
</organism>
<gene>
    <name evidence="3" type="ORF">SAMN05660420_01472</name>
</gene>
<reference evidence="3 4" key="1">
    <citation type="submission" date="2016-10" db="EMBL/GenBank/DDBJ databases">
        <authorList>
            <person name="de Groot N.N."/>
        </authorList>
    </citation>
    <scope>NUCLEOTIDE SEQUENCE [LARGE SCALE GENOMIC DNA]</scope>
    <source>
        <strain evidence="3 4">DSM 7343</strain>
    </source>
</reference>
<evidence type="ECO:0000259" key="2">
    <source>
        <dbReference type="Pfam" id="PF11795"/>
    </source>
</evidence>
<dbReference type="InterPro" id="IPR024537">
    <property type="entry name" value="DUF3322"/>
</dbReference>
<evidence type="ECO:0000259" key="1">
    <source>
        <dbReference type="Pfam" id="PF09983"/>
    </source>
</evidence>
<dbReference type="EMBL" id="FNQN01000003">
    <property type="protein sequence ID" value="SEA17248.1"/>
    <property type="molecule type" value="Genomic_DNA"/>
</dbReference>
<proteinExistence type="predicted"/>
<accession>A0A1H3Z1F1</accession>
<evidence type="ECO:0000313" key="4">
    <source>
        <dbReference type="Proteomes" id="UP000199409"/>
    </source>
</evidence>
<sequence>MKGIAEIKDFARKAWSRGDVLRSAATGEPQFPLRLRFKKASGQQVVDSLVEVQQWLSELNASSKKLGGFGFTVEFSEVNHRKLGRQRLPSDIRFDTPDDLVRFIGKQREFTAFLKALETTKKRISEVALWMTENPMKVVPHLDDWNKILDVCKFVQSRPKPGIYLRQITLSGIDTKFFEAKRSILSDVLTCLLTADAYDASITGLSRYGFERRFGFLYDEAIIRYRILDDGILAGSFYRDLSMPLSEFAEHDIPGCHTVFVTENKVNGLAFPTFKGGVVVFGLGYGIGDIATATWLRNKRVIYWGDIDTHGYGILSMLRGKLPHVESILMTSQDIDLNRNAAVVEPNGTRRLDNLENLTPDEESAYFRLLPGGDCEGVRIEQERVPYYLLLEKLDEIRH</sequence>
<dbReference type="Pfam" id="PF11795">
    <property type="entry name" value="DUF3322"/>
    <property type="match status" value="1"/>
</dbReference>
<name>A0A1H3Z1F1_9BACT</name>
<evidence type="ECO:0000313" key="3">
    <source>
        <dbReference type="EMBL" id="SEA17248.1"/>
    </source>
</evidence>
<dbReference type="InterPro" id="IPR024534">
    <property type="entry name" value="JetD_C"/>
</dbReference>
<dbReference type="PIRSF" id="PIRSF028408">
    <property type="entry name" value="UCP028408"/>
    <property type="match status" value="1"/>
</dbReference>
<protein>
    <recommendedName>
        <fullName evidence="5">Wadjet protein JetD C-terminal domain-containing protein</fullName>
    </recommendedName>
</protein>
<dbReference type="Proteomes" id="UP000199409">
    <property type="component" value="Unassembled WGS sequence"/>
</dbReference>
<dbReference type="OrthoDB" id="322908at2"/>
<feature type="domain" description="Wadjet protein JetD C-terminal" evidence="1">
    <location>
        <begin position="216"/>
        <end position="392"/>
    </location>
</feature>
<feature type="domain" description="DUF3322" evidence="2">
    <location>
        <begin position="5"/>
        <end position="189"/>
    </location>
</feature>
<keyword evidence="4" id="KW-1185">Reference proteome</keyword>
<dbReference type="RefSeq" id="WP_092346231.1">
    <property type="nucleotide sequence ID" value="NZ_FNQN01000003.1"/>
</dbReference>
<dbReference type="Pfam" id="PF09983">
    <property type="entry name" value="JetD_C"/>
    <property type="match status" value="1"/>
</dbReference>
<dbReference type="AlphaFoldDB" id="A0A1H3Z1F1"/>
<dbReference type="STRING" id="37625.SAMN05660420_01472"/>
<dbReference type="InterPro" id="IPR014544">
    <property type="entry name" value="UCP028408"/>
</dbReference>
<evidence type="ECO:0008006" key="5">
    <source>
        <dbReference type="Google" id="ProtNLM"/>
    </source>
</evidence>